<gene>
    <name evidence="1" type="ORF">TBIB3V08_LOCUS2644</name>
</gene>
<accession>A0A7R9HZU0</accession>
<sequence>MLSDQTTLIKGAMLGYSHLVPQASYHHHKEEFTPLTNCYDFIPSFACNEVIRLSTNYASGLGIGKVEFRASELAFAWMESGKQFKIPTPQIHPTEIRTSISLSSAVWLNTKLALVRAPGYRSIGVGFNSRCFHIFCGTVGLEPGQLSLVKTNK</sequence>
<organism evidence="1">
    <name type="scientific">Timema bartmani</name>
    <dbReference type="NCBI Taxonomy" id="61472"/>
    <lineage>
        <taxon>Eukaryota</taxon>
        <taxon>Metazoa</taxon>
        <taxon>Ecdysozoa</taxon>
        <taxon>Arthropoda</taxon>
        <taxon>Hexapoda</taxon>
        <taxon>Insecta</taxon>
        <taxon>Pterygota</taxon>
        <taxon>Neoptera</taxon>
        <taxon>Polyneoptera</taxon>
        <taxon>Phasmatodea</taxon>
        <taxon>Timematodea</taxon>
        <taxon>Timematoidea</taxon>
        <taxon>Timematidae</taxon>
        <taxon>Timema</taxon>
    </lineage>
</organism>
<dbReference type="AlphaFoldDB" id="A0A7R9HZU0"/>
<proteinExistence type="predicted"/>
<reference evidence="1" key="1">
    <citation type="submission" date="2020-11" db="EMBL/GenBank/DDBJ databases">
        <authorList>
            <person name="Tran Van P."/>
        </authorList>
    </citation>
    <scope>NUCLEOTIDE SEQUENCE</scope>
</reference>
<dbReference type="EMBL" id="OD564881">
    <property type="protein sequence ID" value="CAD7440117.1"/>
    <property type="molecule type" value="Genomic_DNA"/>
</dbReference>
<name>A0A7R9HZU0_9NEOP</name>
<evidence type="ECO:0000313" key="1">
    <source>
        <dbReference type="EMBL" id="CAD7440117.1"/>
    </source>
</evidence>
<protein>
    <submittedName>
        <fullName evidence="1">Uncharacterized protein</fullName>
    </submittedName>
</protein>